<dbReference type="PANTHER" id="PTHR46663">
    <property type="entry name" value="DIGUANYLATE CYCLASE DGCT-RELATED"/>
    <property type="match status" value="1"/>
</dbReference>
<dbReference type="HOGENOM" id="CLU_815977_0_0_5"/>
<dbReference type="Gene3D" id="3.30.70.270">
    <property type="match status" value="1"/>
</dbReference>
<dbReference type="RefSeq" id="WP_008335227.1">
    <property type="nucleotide sequence ID" value="NZ_CH902578.1"/>
</dbReference>
<protein>
    <submittedName>
        <fullName evidence="2">Diguanylate cyclase, putative</fullName>
    </submittedName>
</protein>
<dbReference type="Gene3D" id="3.30.450.260">
    <property type="entry name" value="Haem NO binding associated domain"/>
    <property type="match status" value="1"/>
</dbReference>
<dbReference type="NCBIfam" id="TIGR00254">
    <property type="entry name" value="GGDEF"/>
    <property type="match status" value="1"/>
</dbReference>
<comment type="caution">
    <text evidence="2">The sequence shown here is derived from an EMBL/GenBank/DDBJ whole genome shotgun (WGS) entry which is preliminary data.</text>
</comment>
<dbReference type="Proteomes" id="UP000002931">
    <property type="component" value="Unassembled WGS sequence"/>
</dbReference>
<dbReference type="EMBL" id="AAMT01000026">
    <property type="protein sequence ID" value="EAQ10736.1"/>
    <property type="molecule type" value="Genomic_DNA"/>
</dbReference>
<dbReference type="InterPro" id="IPR042463">
    <property type="entry name" value="HNOB_dom_associated_sf"/>
</dbReference>
<feature type="domain" description="GGDEF" evidence="1">
    <location>
        <begin position="195"/>
        <end position="329"/>
    </location>
</feature>
<reference evidence="2 3" key="1">
    <citation type="journal article" date="2010" name="J. Bacteriol.">
        <title>Genome sequences of Pelagibaca bermudensis HTCC2601T and Maritimibacter alkaliphilus HTCC2654T, the type strains of two marine Roseobacter genera.</title>
        <authorList>
            <person name="Thrash J.C."/>
            <person name="Cho J.C."/>
            <person name="Ferriera S."/>
            <person name="Johnson J."/>
            <person name="Vergin K.L."/>
            <person name="Giovannoni S.J."/>
        </authorList>
    </citation>
    <scope>NUCLEOTIDE SEQUENCE [LARGE SCALE GENOMIC DNA]</scope>
    <source>
        <strain evidence="2 3">HTCC2654</strain>
    </source>
</reference>
<proteinExistence type="predicted"/>
<name>A3VLY1_9RHOB</name>
<evidence type="ECO:0000313" key="2">
    <source>
        <dbReference type="EMBL" id="EAQ10736.1"/>
    </source>
</evidence>
<organism evidence="2 3">
    <name type="scientific">Maritimibacter alkaliphilus HTCC2654</name>
    <dbReference type="NCBI Taxonomy" id="314271"/>
    <lineage>
        <taxon>Bacteria</taxon>
        <taxon>Pseudomonadati</taxon>
        <taxon>Pseudomonadota</taxon>
        <taxon>Alphaproteobacteria</taxon>
        <taxon>Rhodobacterales</taxon>
        <taxon>Roseobacteraceae</taxon>
        <taxon>Maritimibacter</taxon>
    </lineage>
</organism>
<dbReference type="eggNOG" id="COG2199">
    <property type="taxonomic scope" value="Bacteria"/>
</dbReference>
<gene>
    <name evidence="2" type="ORF">RB2654_21103</name>
</gene>
<dbReference type="AlphaFoldDB" id="A3VLY1"/>
<evidence type="ECO:0000259" key="1">
    <source>
        <dbReference type="PROSITE" id="PS50887"/>
    </source>
</evidence>
<sequence>MNDMTPLRVTVSGRGLDRLMPLHLLLDMEGRIVQVGPTMAKVLQGQTFLGQRMLDLFDLKRPREDEILALLEKGATGKVLLRLRAYPQTQFIGSAVTLPDHAGVLVNLSFGISTFDAVRDFRLAGSDFAPTDLTLELLYVAEANAAAMAESRALNERLHGAKQLAESEAHTDALTGLRNRRALDQELHRLIERRVPFTLAHLDLDFFKSVNDTLGHAAGDFVLGQVARVLVEETRTNDVVARVGGDEFVLLFIGLTDRERISALAGRIIGRLEEPMPFHGTPCRVSGSIGLVLSTQYERPDAERIMADADTALYASKESGRSRFTFINPKIGTMEYGPRAG</sequence>
<dbReference type="InterPro" id="IPR029787">
    <property type="entry name" value="Nucleotide_cyclase"/>
</dbReference>
<dbReference type="CDD" id="cd01949">
    <property type="entry name" value="GGDEF"/>
    <property type="match status" value="1"/>
</dbReference>
<dbReference type="Pfam" id="PF00990">
    <property type="entry name" value="GGDEF"/>
    <property type="match status" value="1"/>
</dbReference>
<keyword evidence="3" id="KW-1185">Reference proteome</keyword>
<evidence type="ECO:0000313" key="3">
    <source>
        <dbReference type="Proteomes" id="UP000002931"/>
    </source>
</evidence>
<dbReference type="STRING" id="314271.RB2654_21103"/>
<accession>A3VLY1</accession>
<dbReference type="PROSITE" id="PS50887">
    <property type="entry name" value="GGDEF"/>
    <property type="match status" value="1"/>
</dbReference>
<dbReference type="SMART" id="SM00267">
    <property type="entry name" value="GGDEF"/>
    <property type="match status" value="1"/>
</dbReference>
<dbReference type="PANTHER" id="PTHR46663:SF4">
    <property type="entry name" value="DIGUANYLATE CYCLASE DGCT-RELATED"/>
    <property type="match status" value="1"/>
</dbReference>
<dbReference type="InterPro" id="IPR043128">
    <property type="entry name" value="Rev_trsase/Diguanyl_cyclase"/>
</dbReference>
<dbReference type="SUPFAM" id="SSF55073">
    <property type="entry name" value="Nucleotide cyclase"/>
    <property type="match status" value="1"/>
</dbReference>
<dbReference type="InterPro" id="IPR000160">
    <property type="entry name" value="GGDEF_dom"/>
</dbReference>
<dbReference type="InterPro" id="IPR052163">
    <property type="entry name" value="DGC-Regulatory_Protein"/>
</dbReference>